<proteinExistence type="predicted"/>
<feature type="region of interest" description="Disordered" evidence="1">
    <location>
        <begin position="28"/>
        <end position="82"/>
    </location>
</feature>
<organism evidence="2">
    <name type="scientific">Timema shepardi</name>
    <name type="common">Walking stick</name>
    <dbReference type="NCBI Taxonomy" id="629360"/>
    <lineage>
        <taxon>Eukaryota</taxon>
        <taxon>Metazoa</taxon>
        <taxon>Ecdysozoa</taxon>
        <taxon>Arthropoda</taxon>
        <taxon>Hexapoda</taxon>
        <taxon>Insecta</taxon>
        <taxon>Pterygota</taxon>
        <taxon>Neoptera</taxon>
        <taxon>Polyneoptera</taxon>
        <taxon>Phasmatodea</taxon>
        <taxon>Timematodea</taxon>
        <taxon>Timematoidea</taxon>
        <taxon>Timematidae</taxon>
        <taxon>Timema</taxon>
    </lineage>
</organism>
<evidence type="ECO:0000313" key="2">
    <source>
        <dbReference type="EMBL" id="CAD7258525.1"/>
    </source>
</evidence>
<gene>
    <name evidence="2" type="ORF">TSIB3V08_LOCUS2760</name>
</gene>
<dbReference type="AlphaFoldDB" id="A0A7R9AQ96"/>
<evidence type="ECO:0000256" key="1">
    <source>
        <dbReference type="SAM" id="MobiDB-lite"/>
    </source>
</evidence>
<name>A0A7R9AQ96_TIMSH</name>
<sequence>MISNGGWKCRLYPPGGGGAIIRIRRQCPAAGRDPPSPRYSSIASEPGRRCSNPSCGEADRNHGPPTTLGGGSGTIFNTTVRN</sequence>
<accession>A0A7R9AQ96</accession>
<reference evidence="2" key="1">
    <citation type="submission" date="2020-11" db="EMBL/GenBank/DDBJ databases">
        <authorList>
            <person name="Tran Van P."/>
        </authorList>
    </citation>
    <scope>NUCLEOTIDE SEQUENCE</scope>
</reference>
<protein>
    <submittedName>
        <fullName evidence="2">Uncharacterized protein</fullName>
    </submittedName>
</protein>
<dbReference type="EMBL" id="OC000870">
    <property type="protein sequence ID" value="CAD7258525.1"/>
    <property type="molecule type" value="Genomic_DNA"/>
</dbReference>